<evidence type="ECO:0000313" key="1">
    <source>
        <dbReference type="EMBL" id="WYW19587.1"/>
    </source>
</evidence>
<reference evidence="1" key="1">
    <citation type="submission" date="2023-10" db="EMBL/GenBank/DDBJ databases">
        <title>Whole genome sequencing of actinobacterial strain Amycolatopsis sp. (BCA-696) identifies the underlying plant growth-promoting genes.</title>
        <authorList>
            <person name="Gandham P."/>
            <person name="Vadla N."/>
            <person name="Saji A."/>
            <person name="Srinivas V."/>
            <person name="Ruperao P."/>
            <person name="Selvanayagam S."/>
            <person name="Saxena R.K."/>
            <person name="Rathore A."/>
            <person name="Gopalakrishnan S."/>
            <person name="Thakur V."/>
        </authorList>
    </citation>
    <scope>NUCLEOTIDE SEQUENCE</scope>
    <source>
        <strain evidence="1">BCA-696</strain>
    </source>
</reference>
<sequence length="125" mass="13991">MPITAIRYGIKAGCEEQIAEIFADFKRTGSPVVLDDDGNEVGRILSTAVFIENDIMVRFVEYEGELADIARFMATQPGVREVERKLKPYLARPRDTGSVEGFTKTFERSTMRCISQLSADKPDVP</sequence>
<protein>
    <submittedName>
        <fullName evidence="1">SchA/CurD-like domain-containing protein</fullName>
    </submittedName>
</protein>
<dbReference type="Proteomes" id="UP001456344">
    <property type="component" value="Chromosome"/>
</dbReference>
<gene>
    <name evidence="1" type="ORF">LCL61_28985</name>
</gene>
<accession>A0ACD5BJH1</accession>
<dbReference type="EMBL" id="CP150484">
    <property type="protein sequence ID" value="WYW19587.1"/>
    <property type="molecule type" value="Genomic_DNA"/>
</dbReference>
<evidence type="ECO:0000313" key="2">
    <source>
        <dbReference type="Proteomes" id="UP001456344"/>
    </source>
</evidence>
<keyword evidence="2" id="KW-1185">Reference proteome</keyword>
<name>A0ACD5BJH1_9PSEU</name>
<proteinExistence type="predicted"/>
<organism evidence="1 2">
    <name type="scientific">Amycolatopsis coloradensis</name>
    <dbReference type="NCBI Taxonomy" id="76021"/>
    <lineage>
        <taxon>Bacteria</taxon>
        <taxon>Bacillati</taxon>
        <taxon>Actinomycetota</taxon>
        <taxon>Actinomycetes</taxon>
        <taxon>Pseudonocardiales</taxon>
        <taxon>Pseudonocardiaceae</taxon>
        <taxon>Amycolatopsis</taxon>
    </lineage>
</organism>